<reference evidence="3" key="1">
    <citation type="journal article" date="2014" name="Int. J. Syst. Evol. Microbiol.">
        <title>Complete genome sequence of Corynebacterium casei LMG S-19264T (=DSM 44701T), isolated from a smear-ripened cheese.</title>
        <authorList>
            <consortium name="US DOE Joint Genome Institute (JGI-PGF)"/>
            <person name="Walter F."/>
            <person name="Albersmeier A."/>
            <person name="Kalinowski J."/>
            <person name="Ruckert C."/>
        </authorList>
    </citation>
    <scope>NUCLEOTIDE SEQUENCE</scope>
    <source>
        <strain evidence="3">KCTC 12113</strain>
    </source>
</reference>
<dbReference type="Proteomes" id="UP000634668">
    <property type="component" value="Unassembled WGS sequence"/>
</dbReference>
<protein>
    <recommendedName>
        <fullName evidence="2">DUF6089 domain-containing protein</fullName>
    </recommendedName>
</protein>
<keyword evidence="1" id="KW-0732">Signal</keyword>
<evidence type="ECO:0000313" key="4">
    <source>
        <dbReference type="Proteomes" id="UP000634668"/>
    </source>
</evidence>
<evidence type="ECO:0000256" key="1">
    <source>
        <dbReference type="SAM" id="SignalP"/>
    </source>
</evidence>
<evidence type="ECO:0000259" key="2">
    <source>
        <dbReference type="Pfam" id="PF19573"/>
    </source>
</evidence>
<dbReference type="SUPFAM" id="SSF56925">
    <property type="entry name" value="OMPA-like"/>
    <property type="match status" value="1"/>
</dbReference>
<evidence type="ECO:0000313" key="3">
    <source>
        <dbReference type="EMBL" id="GGW40102.1"/>
    </source>
</evidence>
<feature type="chain" id="PRO_5038123394" description="DUF6089 domain-containing protein" evidence="1">
    <location>
        <begin position="19"/>
        <end position="229"/>
    </location>
</feature>
<keyword evidence="4" id="KW-1185">Reference proteome</keyword>
<dbReference type="EMBL" id="BMWP01000018">
    <property type="protein sequence ID" value="GGW40102.1"/>
    <property type="molecule type" value="Genomic_DNA"/>
</dbReference>
<dbReference type="Pfam" id="PF19573">
    <property type="entry name" value="DUF6089"/>
    <property type="match status" value="1"/>
</dbReference>
<feature type="domain" description="DUF6089" evidence="2">
    <location>
        <begin position="2"/>
        <end position="224"/>
    </location>
</feature>
<organism evidence="3 4">
    <name type="scientific">Arenibacter certesii</name>
    <dbReference type="NCBI Taxonomy" id="228955"/>
    <lineage>
        <taxon>Bacteria</taxon>
        <taxon>Pseudomonadati</taxon>
        <taxon>Bacteroidota</taxon>
        <taxon>Flavobacteriia</taxon>
        <taxon>Flavobacteriales</taxon>
        <taxon>Flavobacteriaceae</taxon>
        <taxon>Arenibacter</taxon>
    </lineage>
</organism>
<gene>
    <name evidence="3" type="ORF">GCM10007383_26070</name>
</gene>
<dbReference type="Gene3D" id="2.40.160.20">
    <property type="match status" value="1"/>
</dbReference>
<name>A0A918J120_9FLAO</name>
<comment type="caution">
    <text evidence="3">The sequence shown here is derived from an EMBL/GenBank/DDBJ whole genome shotgun (WGS) entry which is preliminary data.</text>
</comment>
<reference evidence="3" key="2">
    <citation type="submission" date="2020-09" db="EMBL/GenBank/DDBJ databases">
        <authorList>
            <person name="Sun Q."/>
            <person name="Kim S."/>
        </authorList>
    </citation>
    <scope>NUCLEOTIDE SEQUENCE</scope>
    <source>
        <strain evidence="3">KCTC 12113</strain>
    </source>
</reference>
<dbReference type="InterPro" id="IPR045743">
    <property type="entry name" value="DUF6089"/>
</dbReference>
<dbReference type="RefSeq" id="WP_026813739.1">
    <property type="nucleotide sequence ID" value="NZ_BMWP01000018.1"/>
</dbReference>
<proteinExistence type="predicted"/>
<accession>A0A918J120</accession>
<sequence length="229" mass="25578">MRFFLAVLLALVYSGVNGQTYEVGLFAGGANNIGDVGRTNFIMPSGPAFGGIFKWNVSQRYAWRGSIIYGEFTADDSKSNMSSRMDRGYKMDNNVLEVSAGLEFNFVEYNLHRLGPAFTPYLYTGVTYFRYGYHYFDDLGHLQDAGQKDGAFAIPMTVGAKLRLNQFLIAGAEIGARYTFTDNLDASNPSGSNFQDFKFGNSLSDDWYVFSGITLTYTFGRKPCQDSFR</sequence>
<feature type="signal peptide" evidence="1">
    <location>
        <begin position="1"/>
        <end position="18"/>
    </location>
</feature>
<dbReference type="InterPro" id="IPR011250">
    <property type="entry name" value="OMP/PagP_B-barrel"/>
</dbReference>
<dbReference type="AlphaFoldDB" id="A0A918J120"/>